<evidence type="ECO:0000256" key="4">
    <source>
        <dbReference type="ARBA" id="ARBA00022692"/>
    </source>
</evidence>
<dbReference type="InterPro" id="IPR027417">
    <property type="entry name" value="P-loop_NTPase"/>
</dbReference>
<dbReference type="InterPro" id="IPR011917">
    <property type="entry name" value="ABC_transpr_lipidA"/>
</dbReference>
<evidence type="ECO:0000256" key="8">
    <source>
        <dbReference type="ARBA" id="ARBA00022989"/>
    </source>
</evidence>
<keyword evidence="5" id="KW-0547">Nucleotide-binding</keyword>
<keyword evidence="9" id="KW-0445">Lipid transport</keyword>
<feature type="transmembrane region" description="Helical" evidence="11">
    <location>
        <begin position="59"/>
        <end position="77"/>
    </location>
</feature>
<evidence type="ECO:0000256" key="6">
    <source>
        <dbReference type="ARBA" id="ARBA00022840"/>
    </source>
</evidence>
<feature type="domain" description="ABC transmembrane type-1" evidence="13">
    <location>
        <begin position="24"/>
        <end position="306"/>
    </location>
</feature>
<dbReference type="CDD" id="cd18552">
    <property type="entry name" value="ABC_6TM_MsbA_like"/>
    <property type="match status" value="1"/>
</dbReference>
<organism evidence="14 15">
    <name type="scientific">Pseudoalteromonas fenneropenaei</name>
    <dbReference type="NCBI Taxonomy" id="1737459"/>
    <lineage>
        <taxon>Bacteria</taxon>
        <taxon>Pseudomonadati</taxon>
        <taxon>Pseudomonadota</taxon>
        <taxon>Gammaproteobacteria</taxon>
        <taxon>Alteromonadales</taxon>
        <taxon>Pseudoalteromonadaceae</taxon>
        <taxon>Pseudoalteromonas</taxon>
    </lineage>
</organism>
<evidence type="ECO:0000259" key="13">
    <source>
        <dbReference type="PROSITE" id="PS50929"/>
    </source>
</evidence>
<protein>
    <submittedName>
        <fullName evidence="14">Lipid A export permease/ATP-binding protein MsbA</fullName>
    </submittedName>
</protein>
<evidence type="ECO:0000256" key="9">
    <source>
        <dbReference type="ARBA" id="ARBA00023055"/>
    </source>
</evidence>
<dbReference type="InterPro" id="IPR039421">
    <property type="entry name" value="Type_1_exporter"/>
</dbReference>
<evidence type="ECO:0000313" key="15">
    <source>
        <dbReference type="Proteomes" id="UP001595453"/>
    </source>
</evidence>
<gene>
    <name evidence="14" type="primary">msbA</name>
    <name evidence="14" type="ORF">ACFOEE_06115</name>
</gene>
<evidence type="ECO:0000256" key="11">
    <source>
        <dbReference type="SAM" id="Phobius"/>
    </source>
</evidence>
<dbReference type="PROSITE" id="PS00211">
    <property type="entry name" value="ABC_TRANSPORTER_1"/>
    <property type="match status" value="1"/>
</dbReference>
<keyword evidence="2" id="KW-0813">Transport</keyword>
<dbReference type="EMBL" id="JBHRSD010000011">
    <property type="protein sequence ID" value="MFC3032088.1"/>
    <property type="molecule type" value="Genomic_DNA"/>
</dbReference>
<evidence type="ECO:0000256" key="10">
    <source>
        <dbReference type="ARBA" id="ARBA00023136"/>
    </source>
</evidence>
<dbReference type="InterPro" id="IPR003593">
    <property type="entry name" value="AAA+_ATPase"/>
</dbReference>
<dbReference type="SUPFAM" id="SSF52540">
    <property type="entry name" value="P-loop containing nucleoside triphosphate hydrolases"/>
    <property type="match status" value="1"/>
</dbReference>
<dbReference type="InterPro" id="IPR036640">
    <property type="entry name" value="ABC1_TM_sf"/>
</dbReference>
<dbReference type="InterPro" id="IPR011527">
    <property type="entry name" value="ABC1_TM_dom"/>
</dbReference>
<feature type="domain" description="ABC transporter" evidence="12">
    <location>
        <begin position="338"/>
        <end position="574"/>
    </location>
</feature>
<feature type="transmembrane region" description="Helical" evidence="11">
    <location>
        <begin position="245"/>
        <end position="268"/>
    </location>
</feature>
<feature type="transmembrane region" description="Helical" evidence="11">
    <location>
        <begin position="21"/>
        <end position="39"/>
    </location>
</feature>
<dbReference type="PANTHER" id="PTHR43394:SF1">
    <property type="entry name" value="ATP-BINDING CASSETTE SUB-FAMILY B MEMBER 10, MITOCHONDRIAL"/>
    <property type="match status" value="1"/>
</dbReference>
<evidence type="ECO:0000256" key="7">
    <source>
        <dbReference type="ARBA" id="ARBA00022967"/>
    </source>
</evidence>
<dbReference type="InterPro" id="IPR003439">
    <property type="entry name" value="ABC_transporter-like_ATP-bd"/>
</dbReference>
<proteinExistence type="predicted"/>
<reference evidence="15" key="1">
    <citation type="journal article" date="2019" name="Int. J. Syst. Evol. Microbiol.">
        <title>The Global Catalogue of Microorganisms (GCM) 10K type strain sequencing project: providing services to taxonomists for standard genome sequencing and annotation.</title>
        <authorList>
            <consortium name="The Broad Institute Genomics Platform"/>
            <consortium name="The Broad Institute Genome Sequencing Center for Infectious Disease"/>
            <person name="Wu L."/>
            <person name="Ma J."/>
        </authorList>
    </citation>
    <scope>NUCLEOTIDE SEQUENCE [LARGE SCALE GENOMIC DNA]</scope>
    <source>
        <strain evidence="15">KCTC 42730</strain>
    </source>
</reference>
<keyword evidence="15" id="KW-1185">Reference proteome</keyword>
<accession>A0ABV7CHK9</accession>
<dbReference type="RefSeq" id="WP_377122014.1">
    <property type="nucleotide sequence ID" value="NZ_JBHRSD010000011.1"/>
</dbReference>
<evidence type="ECO:0000256" key="3">
    <source>
        <dbReference type="ARBA" id="ARBA00022475"/>
    </source>
</evidence>
<comment type="subcellular location">
    <subcellularLocation>
        <location evidence="1">Cell membrane</location>
        <topology evidence="1">Multi-pass membrane protein</topology>
    </subcellularLocation>
</comment>
<keyword evidence="10 11" id="KW-0472">Membrane</keyword>
<comment type="caution">
    <text evidence="14">The sequence shown here is derived from an EMBL/GenBank/DDBJ whole genome shotgun (WGS) entry which is preliminary data.</text>
</comment>
<dbReference type="SUPFAM" id="SSF90123">
    <property type="entry name" value="ABC transporter transmembrane region"/>
    <property type="match status" value="1"/>
</dbReference>
<evidence type="ECO:0000256" key="5">
    <source>
        <dbReference type="ARBA" id="ARBA00022741"/>
    </source>
</evidence>
<evidence type="ECO:0000313" key="14">
    <source>
        <dbReference type="EMBL" id="MFC3032088.1"/>
    </source>
</evidence>
<keyword evidence="7" id="KW-1278">Translocase</keyword>
<sequence>MKQSSAKIYKRLLSYVGPYKVAAIFSVIGMLGYSAMDALFVDLMKPFIDQGLTARNSEILAMAPFVVMALVIGRGLFNYMSSYCLTYVGSHVVRALRQSLFEHMLAMPVRFHDQHSKGELISKITYDTEQVQQAITRALQILIREGAYVVFLLIVMFRASWQLSLVFLVVTPLVAVIVGVVSKRFRKISKNIQDAMGEVTRSSEQMLAGHKVIHGFGGQAQEITRFDQVNNRNRQQQVKMDATKALSVSVIQILAAGSMAVILAIIALPSMINTITSGTFITLISSMMLMLRPLKQLANVNSDMQRGISAAESIFNILDLPTEQDNGTVVAQRAKGDIVLEQLTFTYPGKETPVLKGVDLTIKAGQTVALVGRSGSGKSTLSNLLPRFYNYDSGAIRLDGVLLSDYQLASLRAQFALVSQQVVLFNDTIANNIMYGLKQPLSEAELIEVAKKAHVWEFVQDLPQGLNTMVGENGVMLSGGQRQRIAIARAIVKDAPILILDEATSALDTESERLIQTALEELMVGKTSIVIAHRLSTIEHADMICVLDKGQIIEQGNHASLLAQGGVYAALCQMQAGSHAQ</sequence>
<evidence type="ECO:0000259" key="12">
    <source>
        <dbReference type="PROSITE" id="PS50893"/>
    </source>
</evidence>
<dbReference type="Proteomes" id="UP001595453">
    <property type="component" value="Unassembled WGS sequence"/>
</dbReference>
<keyword evidence="6" id="KW-0067">ATP-binding</keyword>
<feature type="transmembrane region" description="Helical" evidence="11">
    <location>
        <begin position="274"/>
        <end position="291"/>
    </location>
</feature>
<dbReference type="Pfam" id="PF00005">
    <property type="entry name" value="ABC_tran"/>
    <property type="match status" value="1"/>
</dbReference>
<dbReference type="PANTHER" id="PTHR43394">
    <property type="entry name" value="ATP-DEPENDENT PERMEASE MDL1, MITOCHONDRIAL"/>
    <property type="match status" value="1"/>
</dbReference>
<keyword evidence="3" id="KW-1003">Cell membrane</keyword>
<dbReference type="PROSITE" id="PS50893">
    <property type="entry name" value="ABC_TRANSPORTER_2"/>
    <property type="match status" value="1"/>
</dbReference>
<dbReference type="Gene3D" id="3.40.50.300">
    <property type="entry name" value="P-loop containing nucleotide triphosphate hydrolases"/>
    <property type="match status" value="1"/>
</dbReference>
<dbReference type="InterPro" id="IPR017871">
    <property type="entry name" value="ABC_transporter-like_CS"/>
</dbReference>
<name>A0ABV7CHK9_9GAMM</name>
<dbReference type="NCBIfam" id="TIGR02203">
    <property type="entry name" value="MsbA_lipidA"/>
    <property type="match status" value="1"/>
</dbReference>
<dbReference type="SMART" id="SM00382">
    <property type="entry name" value="AAA"/>
    <property type="match status" value="1"/>
</dbReference>
<feature type="transmembrane region" description="Helical" evidence="11">
    <location>
        <begin position="141"/>
        <end position="159"/>
    </location>
</feature>
<evidence type="ECO:0000256" key="2">
    <source>
        <dbReference type="ARBA" id="ARBA00022448"/>
    </source>
</evidence>
<feature type="transmembrane region" description="Helical" evidence="11">
    <location>
        <begin position="165"/>
        <end position="182"/>
    </location>
</feature>
<evidence type="ECO:0000256" key="1">
    <source>
        <dbReference type="ARBA" id="ARBA00004651"/>
    </source>
</evidence>
<keyword evidence="4 11" id="KW-0812">Transmembrane</keyword>
<keyword evidence="8 11" id="KW-1133">Transmembrane helix</keyword>
<dbReference type="PROSITE" id="PS50929">
    <property type="entry name" value="ABC_TM1F"/>
    <property type="match status" value="1"/>
</dbReference>
<dbReference type="Pfam" id="PF00664">
    <property type="entry name" value="ABC_membrane"/>
    <property type="match status" value="1"/>
</dbReference>
<dbReference type="Gene3D" id="1.20.1560.10">
    <property type="entry name" value="ABC transporter type 1, transmembrane domain"/>
    <property type="match status" value="1"/>
</dbReference>